<dbReference type="PROSITE" id="PS00893">
    <property type="entry name" value="NUDIX_BOX"/>
    <property type="match status" value="1"/>
</dbReference>
<dbReference type="PANTHER" id="PTHR42904">
    <property type="entry name" value="NUDIX HYDROLASE, NUDC SUBFAMILY"/>
    <property type="match status" value="1"/>
</dbReference>
<gene>
    <name evidence="7" type="ORF">E3A20_18420</name>
</gene>
<dbReference type="GO" id="GO:0019677">
    <property type="term" value="P:NAD+ catabolic process"/>
    <property type="evidence" value="ECO:0007669"/>
    <property type="project" value="TreeGrafter"/>
</dbReference>
<evidence type="ECO:0000256" key="1">
    <source>
        <dbReference type="ARBA" id="ARBA00001946"/>
    </source>
</evidence>
<evidence type="ECO:0000256" key="4">
    <source>
        <dbReference type="ARBA" id="ARBA00022842"/>
    </source>
</evidence>
<dbReference type="Gene3D" id="3.90.79.10">
    <property type="entry name" value="Nucleoside Triphosphate Pyrophosphohydrolase"/>
    <property type="match status" value="1"/>
</dbReference>
<sequence length="179" mass="19882">MAAPKPIRRAWKFCPRCGTAVARTGRNPFRCGACGFSHYFAPVAAVGSILTDSAGQVLLLVRAKDPGKGLYGLPGGFVDAGETIEQALRREVLEEIGLQVRSHHYLASFPNEYAWNGFVLPVTDVFFVVEVESFADMRAVDGEITGWKFCRPGRRELNRMAFLSNRLALELYLQQTRAK</sequence>
<dbReference type="PRINTS" id="PR00502">
    <property type="entry name" value="NUDIXFAMILY"/>
</dbReference>
<accession>A0A5C6M413</accession>
<dbReference type="InterPro" id="IPR020476">
    <property type="entry name" value="Nudix_hydrolase"/>
</dbReference>
<reference evidence="7 8" key="2">
    <citation type="submission" date="2019-08" db="EMBL/GenBank/DDBJ databases">
        <authorList>
            <person name="Henke P."/>
        </authorList>
    </citation>
    <scope>NUCLEOTIDE SEQUENCE [LARGE SCALE GENOMIC DNA]</scope>
    <source>
        <strain evidence="7">Phe10_nw2017</strain>
    </source>
</reference>
<protein>
    <recommendedName>
        <fullName evidence="6">Nudix hydrolase domain-containing protein</fullName>
    </recommendedName>
</protein>
<comment type="caution">
    <text evidence="7">The sequence shown here is derived from an EMBL/GenBank/DDBJ whole genome shotgun (WGS) entry which is preliminary data.</text>
</comment>
<name>A0A5C6M413_9PLAN</name>
<dbReference type="EMBL" id="SRHE01000413">
    <property type="protein sequence ID" value="TWW09027.1"/>
    <property type="molecule type" value="Genomic_DNA"/>
</dbReference>
<feature type="domain" description="Nudix hydrolase" evidence="6">
    <location>
        <begin position="41"/>
        <end position="173"/>
    </location>
</feature>
<reference evidence="7 8" key="1">
    <citation type="submission" date="2019-08" db="EMBL/GenBank/DDBJ databases">
        <title>100 year-old enigma solved: identification of Planctomyces bekefii, the type genus and species of the phylum Planctomycetes.</title>
        <authorList>
            <person name="Svetlana D.N."/>
            <person name="Overmann J."/>
        </authorList>
    </citation>
    <scope>NUCLEOTIDE SEQUENCE [LARGE SCALE GENOMIC DNA]</scope>
    <source>
        <strain evidence="7">Phe10_nw2017</strain>
    </source>
</reference>
<comment type="cofactor">
    <cofactor evidence="1">
        <name>Mg(2+)</name>
        <dbReference type="ChEBI" id="CHEBI:18420"/>
    </cofactor>
</comment>
<dbReference type="CDD" id="cd04681">
    <property type="entry name" value="NUDIX_Hydrolase"/>
    <property type="match status" value="1"/>
</dbReference>
<evidence type="ECO:0000256" key="3">
    <source>
        <dbReference type="ARBA" id="ARBA00022801"/>
    </source>
</evidence>
<dbReference type="SUPFAM" id="SSF55811">
    <property type="entry name" value="Nudix"/>
    <property type="match status" value="1"/>
</dbReference>
<evidence type="ECO:0000259" key="6">
    <source>
        <dbReference type="PROSITE" id="PS51462"/>
    </source>
</evidence>
<dbReference type="AlphaFoldDB" id="A0A5C6M413"/>
<keyword evidence="4" id="KW-0460">Magnesium</keyword>
<proteinExistence type="inferred from homology"/>
<keyword evidence="8" id="KW-1185">Reference proteome</keyword>
<dbReference type="InterPro" id="IPR000086">
    <property type="entry name" value="NUDIX_hydrolase_dom"/>
</dbReference>
<dbReference type="PANTHER" id="PTHR42904:SF12">
    <property type="entry name" value="ADP-RIBOSE PYROPHOSPHATASE-RELATED"/>
    <property type="match status" value="1"/>
</dbReference>
<dbReference type="GO" id="GO:0035529">
    <property type="term" value="F:NADH pyrophosphatase activity"/>
    <property type="evidence" value="ECO:0007669"/>
    <property type="project" value="TreeGrafter"/>
</dbReference>
<evidence type="ECO:0000256" key="2">
    <source>
        <dbReference type="ARBA" id="ARBA00022723"/>
    </source>
</evidence>
<dbReference type="Proteomes" id="UP000321083">
    <property type="component" value="Unassembled WGS sequence"/>
</dbReference>
<dbReference type="Pfam" id="PF00293">
    <property type="entry name" value="NUDIX"/>
    <property type="match status" value="1"/>
</dbReference>
<organism evidence="7 8">
    <name type="scientific">Planctomyces bekefii</name>
    <dbReference type="NCBI Taxonomy" id="1653850"/>
    <lineage>
        <taxon>Bacteria</taxon>
        <taxon>Pseudomonadati</taxon>
        <taxon>Planctomycetota</taxon>
        <taxon>Planctomycetia</taxon>
        <taxon>Planctomycetales</taxon>
        <taxon>Planctomycetaceae</taxon>
        <taxon>Planctomyces</taxon>
    </lineage>
</organism>
<dbReference type="PROSITE" id="PS51462">
    <property type="entry name" value="NUDIX"/>
    <property type="match status" value="1"/>
</dbReference>
<keyword evidence="2" id="KW-0479">Metal-binding</keyword>
<dbReference type="GO" id="GO:0046872">
    <property type="term" value="F:metal ion binding"/>
    <property type="evidence" value="ECO:0007669"/>
    <property type="project" value="UniProtKB-KW"/>
</dbReference>
<dbReference type="GO" id="GO:0005829">
    <property type="term" value="C:cytosol"/>
    <property type="evidence" value="ECO:0007669"/>
    <property type="project" value="TreeGrafter"/>
</dbReference>
<evidence type="ECO:0000313" key="7">
    <source>
        <dbReference type="EMBL" id="TWW09027.1"/>
    </source>
</evidence>
<dbReference type="InterPro" id="IPR015797">
    <property type="entry name" value="NUDIX_hydrolase-like_dom_sf"/>
</dbReference>
<keyword evidence="3 5" id="KW-0378">Hydrolase</keyword>
<evidence type="ECO:0000313" key="8">
    <source>
        <dbReference type="Proteomes" id="UP000321083"/>
    </source>
</evidence>
<dbReference type="InterPro" id="IPR050241">
    <property type="entry name" value="NAD-cap_RNA_hydrolase_NudC"/>
</dbReference>
<dbReference type="GO" id="GO:0006742">
    <property type="term" value="P:NADP+ catabolic process"/>
    <property type="evidence" value="ECO:0007669"/>
    <property type="project" value="TreeGrafter"/>
</dbReference>
<comment type="similarity">
    <text evidence="5">Belongs to the Nudix hydrolase family.</text>
</comment>
<evidence type="ECO:0000256" key="5">
    <source>
        <dbReference type="RuleBase" id="RU003476"/>
    </source>
</evidence>
<dbReference type="InterPro" id="IPR020084">
    <property type="entry name" value="NUDIX_hydrolase_CS"/>
</dbReference>